<dbReference type="PhylomeDB" id="P74079"/>
<organism evidence="9 10">
    <name type="scientific">Synechocystis sp. (strain ATCC 27184 / PCC 6803 / Kazusa)</name>
    <dbReference type="NCBI Taxonomy" id="1111708"/>
    <lineage>
        <taxon>Bacteria</taxon>
        <taxon>Bacillati</taxon>
        <taxon>Cyanobacteriota</taxon>
        <taxon>Cyanophyceae</taxon>
        <taxon>Synechococcales</taxon>
        <taxon>Merismopediaceae</taxon>
        <taxon>Synechocystis</taxon>
    </lineage>
</organism>
<keyword evidence="5" id="KW-0067">ATP-binding</keyword>
<dbReference type="InParanoid" id="P74079"/>
<dbReference type="InterPro" id="IPR010737">
    <property type="entry name" value="4-carb_acid_sugar_kinase_N"/>
</dbReference>
<protein>
    <submittedName>
        <fullName evidence="9">Slr1342 protein</fullName>
    </submittedName>
</protein>
<dbReference type="Pfam" id="PF17042">
    <property type="entry name" value="NBD_C"/>
    <property type="match status" value="1"/>
</dbReference>
<dbReference type="SUPFAM" id="SSF142764">
    <property type="entry name" value="YgbK-like"/>
    <property type="match status" value="1"/>
</dbReference>
<keyword evidence="10" id="KW-1185">Reference proteome</keyword>
<proteinExistence type="inferred from homology"/>
<dbReference type="PIR" id="S75596">
    <property type="entry name" value="S75596"/>
</dbReference>
<feature type="domain" description="Four-carbon acid sugar kinase nucleotide binding" evidence="8">
    <location>
        <begin position="269"/>
        <end position="430"/>
    </location>
</feature>
<dbReference type="Gene3D" id="3.40.980.20">
    <property type="entry name" value="Four-carbon acid sugar kinase, nucleotide binding domain"/>
    <property type="match status" value="1"/>
</dbReference>
<dbReference type="EMBL" id="BA000022">
    <property type="protein sequence ID" value="BAA18157.1"/>
    <property type="molecule type" value="Genomic_DNA"/>
</dbReference>
<keyword evidence="4" id="KW-0418">Kinase</keyword>
<dbReference type="EnsemblBacteria" id="BAA18157">
    <property type="protein sequence ID" value="BAA18157"/>
    <property type="gene ID" value="BAA18157"/>
</dbReference>
<dbReference type="InterPro" id="IPR042213">
    <property type="entry name" value="NBD_C_sf"/>
</dbReference>
<evidence type="ECO:0000256" key="2">
    <source>
        <dbReference type="ARBA" id="ARBA00022679"/>
    </source>
</evidence>
<sequence length="445" mass="48519">MADPTKIIVIDDDPTGSQTVHSCLLLMQWDVETLRQGLRDESPIFFILSNTRALPPTQAEQVVMEICQNLKLALATEAVDHYLVVSRSDSTLRGHYPLETDVINRELGPFDAHFLVPAFFEGGRVTKDSVHYLIVDGELVPVAATEFAQDSVFGYHHSYLPDYVAEKTQGKIGAAQVERITLGDLSEANNALGDRLMDFNHNQCVVVDGETQKDFDRLAASMLIASGQGKHFLLRSAASILTSLANLGPQPVAPVAMASYKPTNQPGIILVGSHVQKTTEQLMTLLKDQTVQGIEIPVQQLRDHPDSPAEIIVNALTAVNEIRAEGKTPVIYTSRGELSFASVQARLDFGVTLSQLLMKIVQQLPQDISFLISKGGITSNDVLSVGLQLTSVRLLGQIIPGCSLVRTDEDHPRFPLLPVVLFPGNVGNARGLATVYERLSDKPNS</sequence>
<comment type="similarity">
    <text evidence="1">Belongs to the four-carbon acid sugar kinase family.</text>
</comment>
<dbReference type="PaxDb" id="1148-1653242"/>
<dbReference type="InterPro" id="IPR031475">
    <property type="entry name" value="NBD_C"/>
</dbReference>
<evidence type="ECO:0000256" key="3">
    <source>
        <dbReference type="ARBA" id="ARBA00022741"/>
    </source>
</evidence>
<dbReference type="Gene3D" id="3.40.50.10840">
    <property type="entry name" value="Putative sugar-binding, N-terminal domain"/>
    <property type="match status" value="1"/>
</dbReference>
<evidence type="ECO:0000256" key="4">
    <source>
        <dbReference type="ARBA" id="ARBA00022777"/>
    </source>
</evidence>
<dbReference type="Proteomes" id="UP000001425">
    <property type="component" value="Chromosome"/>
</dbReference>
<dbReference type="GO" id="GO:0016301">
    <property type="term" value="F:kinase activity"/>
    <property type="evidence" value="ECO:0007669"/>
    <property type="project" value="UniProtKB-KW"/>
</dbReference>
<dbReference type="GO" id="GO:0005524">
    <property type="term" value="F:ATP binding"/>
    <property type="evidence" value="ECO:0007669"/>
    <property type="project" value="UniProtKB-KW"/>
</dbReference>
<keyword evidence="6" id="KW-0119">Carbohydrate metabolism</keyword>
<dbReference type="STRING" id="1148.gene:10499030"/>
<reference evidence="9 10" key="1">
    <citation type="journal article" date="1995" name="DNA Res.">
        <title>Sequence analysis of the genome of the unicellular cyanobacterium Synechocystis sp. strain PCC6803. I. Sequence features in the 1 Mb region from map positions 64% to 92% of the genome.</title>
        <authorList>
            <person name="Kaneko T."/>
            <person name="Tanaka A."/>
            <person name="Sato S."/>
            <person name="Kotani H."/>
            <person name="Sazuka T."/>
            <person name="Miyajima N."/>
            <person name="Sugiura M."/>
            <person name="Tabata S."/>
        </authorList>
    </citation>
    <scope>NUCLEOTIDE SEQUENCE [LARGE SCALE GENOMIC DNA]</scope>
    <source>
        <strain evidence="10">ATCC 27184 / PCC 6803 / Kazusa</strain>
    </source>
</reference>
<gene>
    <name evidence="9" type="ordered locus">slr1342</name>
</gene>
<evidence type="ECO:0000259" key="8">
    <source>
        <dbReference type="Pfam" id="PF17042"/>
    </source>
</evidence>
<evidence type="ECO:0000256" key="1">
    <source>
        <dbReference type="ARBA" id="ARBA00005715"/>
    </source>
</evidence>
<reference evidence="9 10" key="2">
    <citation type="journal article" date="1996" name="DNA Res.">
        <title>Sequence analysis of the genome of the unicellular cyanobacterium Synechocystis sp. strain PCC6803. II. Sequence determination of the entire genome and assignment of potential protein-coding regions.</title>
        <authorList>
            <person name="Kaneko T."/>
            <person name="Sato S."/>
            <person name="Kotani H."/>
            <person name="Tanaka A."/>
            <person name="Asamizu E."/>
            <person name="Nakamura Y."/>
            <person name="Miyajima N."/>
            <person name="Hirosawa M."/>
            <person name="Sugiura M."/>
            <person name="Sasamoto S."/>
            <person name="Kimura T."/>
            <person name="Hosouchi T."/>
            <person name="Matsuno A."/>
            <person name="Muraki A."/>
            <person name="Nakazaki N."/>
            <person name="Naruo K."/>
            <person name="Okumura S."/>
            <person name="Shimpo S."/>
            <person name="Takeuchi C."/>
            <person name="Wada T."/>
            <person name="Watanabe A."/>
            <person name="Yamada M."/>
            <person name="Yasuda M."/>
            <person name="Tabata S."/>
        </authorList>
    </citation>
    <scope>NUCLEOTIDE SEQUENCE [LARGE SCALE GENOMIC DNA]</scope>
    <source>
        <strain evidence="10">ATCC 27184 / PCC 6803 / Kazusa</strain>
    </source>
</reference>
<evidence type="ECO:0000313" key="10">
    <source>
        <dbReference type="Proteomes" id="UP000001425"/>
    </source>
</evidence>
<keyword evidence="3" id="KW-0547">Nucleotide-binding</keyword>
<keyword evidence="2" id="KW-0808">Transferase</keyword>
<evidence type="ECO:0000313" key="9">
    <source>
        <dbReference type="EMBL" id="BAA18157.1"/>
    </source>
</evidence>
<evidence type="ECO:0000256" key="5">
    <source>
        <dbReference type="ARBA" id="ARBA00022840"/>
    </source>
</evidence>
<dbReference type="Pfam" id="PF07005">
    <property type="entry name" value="SBD_N"/>
    <property type="match status" value="1"/>
</dbReference>
<dbReference type="eggNOG" id="COG3395">
    <property type="taxonomic scope" value="Bacteria"/>
</dbReference>
<accession>P74079</accession>
<evidence type="ECO:0000259" key="7">
    <source>
        <dbReference type="Pfam" id="PF07005"/>
    </source>
</evidence>
<dbReference type="KEGG" id="syn:slr1342"/>
<evidence type="ECO:0000256" key="6">
    <source>
        <dbReference type="ARBA" id="ARBA00023277"/>
    </source>
</evidence>
<name>P74079_SYNY3</name>
<dbReference type="AlphaFoldDB" id="P74079"/>
<dbReference type="IntAct" id="P74079">
    <property type="interactions" value="1"/>
</dbReference>
<dbReference type="InterPro" id="IPR037051">
    <property type="entry name" value="4-carb_acid_sugar_kinase_N_sf"/>
</dbReference>
<feature type="domain" description="Four-carbon acid sugar kinase N-terminal" evidence="7">
    <location>
        <begin position="7"/>
        <end position="244"/>
    </location>
</feature>